<dbReference type="GO" id="GO:0030288">
    <property type="term" value="C:outer membrane-bounded periplasmic space"/>
    <property type="evidence" value="ECO:0007669"/>
    <property type="project" value="TreeGrafter"/>
</dbReference>
<evidence type="ECO:0000313" key="5">
    <source>
        <dbReference type="Proteomes" id="UP000516148"/>
    </source>
</evidence>
<dbReference type="Gene3D" id="3.40.710.10">
    <property type="entry name" value="DD-peptidase/beta-lactamase superfamily"/>
    <property type="match status" value="1"/>
</dbReference>
<feature type="domain" description="Beta-lactamase-related" evidence="3">
    <location>
        <begin position="443"/>
        <end position="702"/>
    </location>
</feature>
<organism evidence="4 5">
    <name type="scientific">Sphingomonas alpina</name>
    <dbReference type="NCBI Taxonomy" id="653931"/>
    <lineage>
        <taxon>Bacteria</taxon>
        <taxon>Pseudomonadati</taxon>
        <taxon>Pseudomonadota</taxon>
        <taxon>Alphaproteobacteria</taxon>
        <taxon>Sphingomonadales</taxon>
        <taxon>Sphingomonadaceae</taxon>
        <taxon>Sphingomonas</taxon>
    </lineage>
</organism>
<dbReference type="Gene3D" id="3.40.190.10">
    <property type="entry name" value="Periplasmic binding protein-like II"/>
    <property type="match status" value="2"/>
</dbReference>
<dbReference type="Pfam" id="PF00144">
    <property type="entry name" value="Beta-lactamase"/>
    <property type="match status" value="1"/>
</dbReference>
<dbReference type="EMBL" id="CP061038">
    <property type="protein sequence ID" value="QNQ09593.1"/>
    <property type="molecule type" value="Genomic_DNA"/>
</dbReference>
<dbReference type="InterPro" id="IPR001466">
    <property type="entry name" value="Beta-lactam-related"/>
</dbReference>
<name>A0A7H0LIU0_9SPHN</name>
<dbReference type="Pfam" id="PF13531">
    <property type="entry name" value="SBP_bac_11"/>
    <property type="match status" value="1"/>
</dbReference>
<dbReference type="Proteomes" id="UP000516148">
    <property type="component" value="Chromosome"/>
</dbReference>
<evidence type="ECO:0000256" key="2">
    <source>
        <dbReference type="SAM" id="MobiDB-lite"/>
    </source>
</evidence>
<keyword evidence="1" id="KW-0732">Signal</keyword>
<evidence type="ECO:0000256" key="1">
    <source>
        <dbReference type="ARBA" id="ARBA00022729"/>
    </source>
</evidence>
<dbReference type="KEGG" id="spap:H3Z74_23700"/>
<accession>A0A7H0LIU0</accession>
<dbReference type="RefSeq" id="WP_187761904.1">
    <property type="nucleotide sequence ID" value="NZ_CP061038.1"/>
</dbReference>
<dbReference type="SUPFAM" id="SSF56601">
    <property type="entry name" value="beta-lactamase/transpeptidase-like"/>
    <property type="match status" value="1"/>
</dbReference>
<reference evidence="4 5" key="1">
    <citation type="submission" date="2020-09" db="EMBL/GenBank/DDBJ databases">
        <title>Sphingomonas sp., a new species isolated from pork steak.</title>
        <authorList>
            <person name="Heidler von Heilborn D."/>
        </authorList>
    </citation>
    <scope>NUCLEOTIDE SEQUENCE [LARGE SCALE GENOMIC DNA]</scope>
    <source>
        <strain evidence="5">S8-3T</strain>
    </source>
</reference>
<dbReference type="AlphaFoldDB" id="A0A7H0LIU0"/>
<dbReference type="SUPFAM" id="SSF53850">
    <property type="entry name" value="Periplasmic binding protein-like II"/>
    <property type="match status" value="1"/>
</dbReference>
<evidence type="ECO:0000313" key="4">
    <source>
        <dbReference type="EMBL" id="QNQ09593.1"/>
    </source>
</evidence>
<keyword evidence="5" id="KW-1185">Reference proteome</keyword>
<protein>
    <submittedName>
        <fullName evidence="4">Extracellular solute-binding protein</fullName>
    </submittedName>
</protein>
<proteinExistence type="predicted"/>
<feature type="region of interest" description="Disordered" evidence="2">
    <location>
        <begin position="398"/>
        <end position="417"/>
    </location>
</feature>
<sequence>MLALLGWTLLAAATPIPRGYPRSYRDIAANAASERALLVYSTINGSDVADLLAEFRKAYPAIRLEYRELSSAGLYRTFVEEVRAGRPSADLLWSAAMDLQTKLVNDGYAQAYASPEKPYLPPWAIWKNQAYGVTAEPITIVYNRKLVPQADVPRTHADLIRLLRAKRAFYLGRVATYDPVRSSVGYLYMSQDLQLNRDTSALMKAFGETRVRLFDSSAAMLDGIASGRQLIGYNVIGSYALERRAHNPAIGVVMPSDYTLVTSRVALIAREARHPNAAKLFLDFLLSRRGQFLLSRRYITPARADVPSHAGARAPAAIARAIRVGPALIANLDQIKRRHFAAEWAAALATPALEDPPMTIFDPLSRRRFGALALGGGAALPLSGMLGGAASARTSGPLIGPVAKPGPVTDGLPRSTPEAKGVSSAVIGAFLDDVAGAGLEMHSFMLARGGSVVAEGWWWPYAPQRVHMTHSLTKSAMVCGVALALDEKRFALDDKVVSFFPEHVPADASENLRTMTVENLLTMQTGHDHETSGSEWRPIKTSWIAEFMKIPVVYKPGTKTVYTSAASYMLSAIVTKTTGMKLADYIRPKLLDPMGITDFQWDVSPEGVSPGGNGLSWTTADSLKLGMLYAQKGRWNGRQLLSAAWVEAASRHHSDDEEGPYGYQWWIGPDQSYFGLGKFTQMSIVFPQYDAVLAIFSAINKSRMLKPFIWKHFPAAFVDRKPAMPGAAAALRKRTQALQLLPPLATSPSPVTTQITGRDFTLAANDQASQKVRFDIGTDRVRYQLTDDRGTHSITAGLGDWLEQETTMTGARLHHEYEPERMRVLARARWVDDRTLEMTWQFIETVFRDTVLCRFQGDTVVIDRGVNMNSGELKLPTLTGIRAPLT</sequence>
<gene>
    <name evidence="4" type="ORF">H3Z74_23700</name>
</gene>
<dbReference type="InterPro" id="IPR012338">
    <property type="entry name" value="Beta-lactam/transpept-like"/>
</dbReference>
<evidence type="ECO:0000259" key="3">
    <source>
        <dbReference type="Pfam" id="PF00144"/>
    </source>
</evidence>
<dbReference type="PANTHER" id="PTHR30006">
    <property type="entry name" value="THIAMINE-BINDING PERIPLASMIC PROTEIN-RELATED"/>
    <property type="match status" value="1"/>
</dbReference>
<dbReference type="PANTHER" id="PTHR30006:SF25">
    <property type="entry name" value="PHOSPHOGLYCERATE TRANSPORT REGULATORY PROTEIN PGTC"/>
    <property type="match status" value="1"/>
</dbReference>